<dbReference type="Proteomes" id="UP000178742">
    <property type="component" value="Unassembled WGS sequence"/>
</dbReference>
<evidence type="ECO:0000313" key="3">
    <source>
        <dbReference type="Proteomes" id="UP000178742"/>
    </source>
</evidence>
<dbReference type="Pfam" id="PF01370">
    <property type="entry name" value="Epimerase"/>
    <property type="match status" value="1"/>
</dbReference>
<dbReference type="AlphaFoldDB" id="A0A1F6M4I3"/>
<dbReference type="EMBL" id="MFPX01000018">
    <property type="protein sequence ID" value="OGH66473.1"/>
    <property type="molecule type" value="Genomic_DNA"/>
</dbReference>
<dbReference type="Gene3D" id="3.40.50.720">
    <property type="entry name" value="NAD(P)-binding Rossmann-like Domain"/>
    <property type="match status" value="1"/>
</dbReference>
<gene>
    <name evidence="2" type="ORF">A3B90_00270</name>
</gene>
<dbReference type="Gene3D" id="3.90.25.10">
    <property type="entry name" value="UDP-galactose 4-epimerase, domain 1"/>
    <property type="match status" value="1"/>
</dbReference>
<dbReference type="InterPro" id="IPR036291">
    <property type="entry name" value="NAD(P)-bd_dom_sf"/>
</dbReference>
<protein>
    <recommendedName>
        <fullName evidence="1">NAD-dependent epimerase/dehydratase domain-containing protein</fullName>
    </recommendedName>
</protein>
<evidence type="ECO:0000259" key="1">
    <source>
        <dbReference type="Pfam" id="PF01370"/>
    </source>
</evidence>
<feature type="domain" description="NAD-dependent epimerase/dehydratase" evidence="1">
    <location>
        <begin position="4"/>
        <end position="239"/>
    </location>
</feature>
<dbReference type="InterPro" id="IPR050177">
    <property type="entry name" value="Lipid_A_modif_metabolic_enz"/>
</dbReference>
<dbReference type="PANTHER" id="PTHR43245:SF13">
    <property type="entry name" value="UDP-D-APIOSE_UDP-D-XYLOSE SYNTHASE 2"/>
    <property type="match status" value="1"/>
</dbReference>
<sequence length="303" mass="33289">MHYLITGGAGFIGTNLTIELLKQGHQVRVFDNYAGGRMPDRIQASAEYVEGDIRDRAALDAAMQGIDGVFHMAALPRVIFSIENPELTHDVNVNGTLNVLLSARDAGVKRVVFSSSSSTFGDQEVYPLKEDGVVKKPLAPYALHKYIGEHYCRMFAELYDIETVSLIYYNVYGSFCDPNGAYALVIGRFLQMRKNGEPLTIRGDGEMYRDYTHVSDVARANILAMTKDTVGKGETINVGFGNPYSVNQLAEMIGGPTVNVPALPGEMKYTKADITKAKNLLGWEPTIQLPDGVAALKKEWGLE</sequence>
<dbReference type="InterPro" id="IPR001509">
    <property type="entry name" value="Epimerase_deHydtase"/>
</dbReference>
<proteinExistence type="predicted"/>
<dbReference type="PANTHER" id="PTHR43245">
    <property type="entry name" value="BIFUNCTIONAL POLYMYXIN RESISTANCE PROTEIN ARNA"/>
    <property type="match status" value="1"/>
</dbReference>
<reference evidence="2 3" key="1">
    <citation type="journal article" date="2016" name="Nat. Commun.">
        <title>Thousands of microbial genomes shed light on interconnected biogeochemical processes in an aquifer system.</title>
        <authorList>
            <person name="Anantharaman K."/>
            <person name="Brown C.T."/>
            <person name="Hug L.A."/>
            <person name="Sharon I."/>
            <person name="Castelle C.J."/>
            <person name="Probst A.J."/>
            <person name="Thomas B.C."/>
            <person name="Singh A."/>
            <person name="Wilkins M.J."/>
            <person name="Karaoz U."/>
            <person name="Brodie E.L."/>
            <person name="Williams K.H."/>
            <person name="Hubbard S.S."/>
            <person name="Banfield J.F."/>
        </authorList>
    </citation>
    <scope>NUCLEOTIDE SEQUENCE [LARGE SCALE GENOMIC DNA]</scope>
</reference>
<dbReference type="STRING" id="1798676.A3B90_00270"/>
<evidence type="ECO:0000313" key="2">
    <source>
        <dbReference type="EMBL" id="OGH66473.1"/>
    </source>
</evidence>
<organism evidence="2 3">
    <name type="scientific">Candidatus Magasanikbacteria bacterium RIFCSPHIGHO2_02_FULL_41_13</name>
    <dbReference type="NCBI Taxonomy" id="1798676"/>
    <lineage>
        <taxon>Bacteria</taxon>
        <taxon>Candidatus Magasanikiibacteriota</taxon>
    </lineage>
</organism>
<accession>A0A1F6M4I3</accession>
<dbReference type="SUPFAM" id="SSF51735">
    <property type="entry name" value="NAD(P)-binding Rossmann-fold domains"/>
    <property type="match status" value="1"/>
</dbReference>
<comment type="caution">
    <text evidence="2">The sequence shown here is derived from an EMBL/GenBank/DDBJ whole genome shotgun (WGS) entry which is preliminary data.</text>
</comment>
<name>A0A1F6M4I3_9BACT</name>